<dbReference type="Proteomes" id="UP000051574">
    <property type="component" value="Unassembled WGS sequence"/>
</dbReference>
<accession>A0A0T6BFF3</accession>
<reference evidence="3 4" key="1">
    <citation type="submission" date="2015-09" db="EMBL/GenBank/DDBJ databases">
        <title>Draft genome of the scarab beetle Oryctes borbonicus.</title>
        <authorList>
            <person name="Meyer J.M."/>
            <person name="Markov G.V."/>
            <person name="Baskaran P."/>
            <person name="Herrmann M."/>
            <person name="Sommer R.J."/>
            <person name="Roedelsperger C."/>
        </authorList>
    </citation>
    <scope>NUCLEOTIDE SEQUENCE [LARGE SCALE GENOMIC DNA]</scope>
    <source>
        <strain evidence="3">OB123</strain>
        <tissue evidence="3">Whole animal</tissue>
    </source>
</reference>
<evidence type="ECO:0000259" key="2">
    <source>
        <dbReference type="PROSITE" id="PS50184"/>
    </source>
</evidence>
<evidence type="ECO:0000256" key="1">
    <source>
        <dbReference type="SAM" id="SignalP"/>
    </source>
</evidence>
<evidence type="ECO:0000313" key="4">
    <source>
        <dbReference type="Proteomes" id="UP000051574"/>
    </source>
</evidence>
<organism evidence="3 4">
    <name type="scientific">Oryctes borbonicus</name>
    <dbReference type="NCBI Taxonomy" id="1629725"/>
    <lineage>
        <taxon>Eukaryota</taxon>
        <taxon>Metazoa</taxon>
        <taxon>Ecdysozoa</taxon>
        <taxon>Arthropoda</taxon>
        <taxon>Hexapoda</taxon>
        <taxon>Insecta</taxon>
        <taxon>Pterygota</taxon>
        <taxon>Neoptera</taxon>
        <taxon>Endopterygota</taxon>
        <taxon>Coleoptera</taxon>
        <taxon>Polyphaga</taxon>
        <taxon>Scarabaeiformia</taxon>
        <taxon>Scarabaeidae</taxon>
        <taxon>Dynastinae</taxon>
        <taxon>Oryctes</taxon>
    </lineage>
</organism>
<dbReference type="OrthoDB" id="365605at2759"/>
<evidence type="ECO:0000313" key="3">
    <source>
        <dbReference type="EMBL" id="KRT86060.1"/>
    </source>
</evidence>
<gene>
    <name evidence="3" type="ORF">AMK59_2068</name>
</gene>
<proteinExistence type="predicted"/>
<keyword evidence="4" id="KW-1185">Reference proteome</keyword>
<feature type="domain" description="VWFC" evidence="2">
    <location>
        <begin position="134"/>
        <end position="214"/>
    </location>
</feature>
<dbReference type="PROSITE" id="PS50184">
    <property type="entry name" value="VWFC_2"/>
    <property type="match status" value="1"/>
</dbReference>
<keyword evidence="1" id="KW-0732">Signal</keyword>
<feature type="non-terminal residue" evidence="3">
    <location>
        <position position="258"/>
    </location>
</feature>
<dbReference type="AlphaFoldDB" id="A0A0T6BFF3"/>
<feature type="chain" id="PRO_5006668631" description="VWFC domain-containing protein" evidence="1">
    <location>
        <begin position="22"/>
        <end position="258"/>
    </location>
</feature>
<name>A0A0T6BFF3_9SCAR</name>
<dbReference type="InterPro" id="IPR001007">
    <property type="entry name" value="VWF_dom"/>
</dbReference>
<dbReference type="EMBL" id="LJIG01000880">
    <property type="protein sequence ID" value="KRT86060.1"/>
    <property type="molecule type" value="Genomic_DNA"/>
</dbReference>
<comment type="caution">
    <text evidence="3">The sequence shown here is derived from an EMBL/GenBank/DDBJ whole genome shotgun (WGS) entry which is preliminary data.</text>
</comment>
<sequence>MIRCVFVVAFICTIWVSLVQGKTNCDKLGVNFYDFIGCTKENTGGDCPSYNCKYERQPGKCLFNGKVLSPSEFPDVGSLCRFGCFCSASNDTKGSFVCAQGGCGFLGRPVEEGCRLEYELDKCCGQQNCERSTITCESNGKTYKEGERIYFKDQCFQCICTKDFNGKFDSDSCQRQPCDAEIEYQEQIENNCAPVYYKRDGNEALCCPSTFVCPSEDDKIIKSEESDTSLTCRYGDKTYKSDVTFTKSIHQYGRTREV</sequence>
<protein>
    <recommendedName>
        <fullName evidence="2">VWFC domain-containing protein</fullName>
    </recommendedName>
</protein>
<feature type="signal peptide" evidence="1">
    <location>
        <begin position="1"/>
        <end position="21"/>
    </location>
</feature>